<dbReference type="InterPro" id="IPR012667">
    <property type="entry name" value="CbtB_put"/>
</dbReference>
<proteinExistence type="predicted"/>
<gene>
    <name evidence="2" type="ORF">SAMN05445060_2582</name>
</gene>
<dbReference type="Proteomes" id="UP000186218">
    <property type="component" value="Unassembled WGS sequence"/>
</dbReference>
<protein>
    <submittedName>
        <fullName evidence="2">Probable cobalt transporter subunit (CbtB)</fullName>
    </submittedName>
</protein>
<evidence type="ECO:0000313" key="2">
    <source>
        <dbReference type="EMBL" id="SIS08681.1"/>
    </source>
</evidence>
<evidence type="ECO:0000313" key="3">
    <source>
        <dbReference type="Proteomes" id="UP000186218"/>
    </source>
</evidence>
<keyword evidence="1" id="KW-1133">Transmembrane helix</keyword>
<reference evidence="2 3" key="1">
    <citation type="submission" date="2017-01" db="EMBL/GenBank/DDBJ databases">
        <authorList>
            <person name="Mah S.A."/>
            <person name="Swanson W.J."/>
            <person name="Moy G.W."/>
            <person name="Vacquier V.D."/>
        </authorList>
    </citation>
    <scope>NUCLEOTIDE SEQUENCE [LARGE SCALE GENOMIC DNA]</scope>
    <source>
        <strain evidence="2 3">CPCC 203464</strain>
    </source>
</reference>
<keyword evidence="3" id="KW-1185">Reference proteome</keyword>
<organism evidence="2 3">
    <name type="scientific">Williamsia sterculiae</name>
    <dbReference type="NCBI Taxonomy" id="1344003"/>
    <lineage>
        <taxon>Bacteria</taxon>
        <taxon>Bacillati</taxon>
        <taxon>Actinomycetota</taxon>
        <taxon>Actinomycetes</taxon>
        <taxon>Mycobacteriales</taxon>
        <taxon>Nocardiaceae</taxon>
        <taxon>Williamsia</taxon>
    </lineage>
</organism>
<name>A0A1N7G7W4_9NOCA</name>
<dbReference type="RefSeq" id="WP_076480116.1">
    <property type="nucleotide sequence ID" value="NZ_FTNT01000007.1"/>
</dbReference>
<dbReference type="EMBL" id="FTNT01000007">
    <property type="protein sequence ID" value="SIS08681.1"/>
    <property type="molecule type" value="Genomic_DNA"/>
</dbReference>
<keyword evidence="1" id="KW-0812">Transmembrane</keyword>
<accession>A0A1N7G7W4</accession>
<evidence type="ECO:0000256" key="1">
    <source>
        <dbReference type="SAM" id="Phobius"/>
    </source>
</evidence>
<keyword evidence="1" id="KW-0472">Membrane</keyword>
<dbReference type="AlphaFoldDB" id="A0A1N7G7W4"/>
<feature type="transmembrane region" description="Helical" evidence="1">
    <location>
        <begin position="25"/>
        <end position="43"/>
    </location>
</feature>
<sequence length="75" mass="8375">MTTLSSHDHRSRDWSGSGALSRTRVAVILTATVLLALLAYYFIGVDEGMTSLFGQTMVVHEWVHDARHFLGFPCH</sequence>
<dbReference type="OrthoDB" id="122519at2"/>
<dbReference type="STRING" id="1344003.SAMN05445060_2582"/>
<dbReference type="Pfam" id="PF09489">
    <property type="entry name" value="CbtB"/>
    <property type="match status" value="1"/>
</dbReference>